<feature type="repeat" description="TPR" evidence="3">
    <location>
        <begin position="177"/>
        <end position="210"/>
    </location>
</feature>
<dbReference type="OrthoDB" id="8886062at2"/>
<reference evidence="5" key="1">
    <citation type="submission" date="2016-05" db="EMBL/GenBank/DDBJ databases">
        <title>Polynucleobacter sp. QLW-P1FAT50C-4 genome.</title>
        <authorList>
            <person name="Hahn M.W."/>
        </authorList>
    </citation>
    <scope>NUCLEOTIDE SEQUENCE [LARGE SCALE GENOMIC DNA]</scope>
    <source>
        <strain evidence="5">QLW-P1FAT50C-4</strain>
    </source>
</reference>
<keyword evidence="2 3" id="KW-0802">TPR repeat</keyword>
<dbReference type="AlphaFoldDB" id="A0A191UCL4"/>
<dbReference type="PANTHER" id="PTHR44943">
    <property type="entry name" value="CELLULOSE SYNTHASE OPERON PROTEIN C"/>
    <property type="match status" value="1"/>
</dbReference>
<dbReference type="Pfam" id="PF13431">
    <property type="entry name" value="TPR_17"/>
    <property type="match status" value="1"/>
</dbReference>
<proteinExistence type="predicted"/>
<evidence type="ECO:0000313" key="5">
    <source>
        <dbReference type="Proteomes" id="UP000078463"/>
    </source>
</evidence>
<keyword evidence="5" id="KW-1185">Reference proteome</keyword>
<dbReference type="Pfam" id="PF01075">
    <property type="entry name" value="Glyco_transf_9"/>
    <property type="match status" value="1"/>
</dbReference>
<dbReference type="EMBL" id="CP015922">
    <property type="protein sequence ID" value="ANI98754.1"/>
    <property type="molecule type" value="Genomic_DNA"/>
</dbReference>
<dbReference type="RefSeq" id="WP_068947762.1">
    <property type="nucleotide sequence ID" value="NZ_CP015922.1"/>
</dbReference>
<dbReference type="GO" id="GO:0016757">
    <property type="term" value="F:glycosyltransferase activity"/>
    <property type="evidence" value="ECO:0007669"/>
    <property type="project" value="InterPro"/>
</dbReference>
<dbReference type="Gene3D" id="1.25.40.10">
    <property type="entry name" value="Tetratricopeptide repeat domain"/>
    <property type="match status" value="3"/>
</dbReference>
<sequence>MDNFELAKDHFLKGMAYLENQDFQNAEFHFLESLKFLPNRISTLTNLSAAQFKLKKYFEAKTSAKKAIALDPANSEAYLNLALIEKDLKNYITALDLLNKALQLNPYSIEALINKGAVLNELRQYDEALLTHKNAIALDPNSSKAWSNQGVTLNELRRYEEALAAHKKALELDPQSCKAWSNQGVTLNELRRYEEALKSYKQALKINPNDSEAAWNLSLIQLLLGDFKNGWVNYEQRWQIEHAEPYRHIGIHPLRNLDDLLGKKILVWSEQGFGDTIQFSRYINNLINLGADIIFEVQAPLKSLLKNTLKTCRVIAQGEPIKDSIDFQIPLLSLPYLLGALIETTPNYTPYLSSSSEKLAFWHERLKLDKRRLNIGIAFSGRPTHRNDAARSMDPKYLEPLTKMGQLFVTQKDIRPIDEEFLKYHLDIINLEQEIQSFEDTAAILSNMDLIVSVDTSIAHLAGALGKPTYALLPWNPEWRWQLEDKSSRWYPTMRLIRQPSPGDWESCIQTTITELKENC</sequence>
<organism evidence="4 5">
    <name type="scientific">Polynucleobacter wuianus</name>
    <dbReference type="NCBI Taxonomy" id="1743168"/>
    <lineage>
        <taxon>Bacteria</taxon>
        <taxon>Pseudomonadati</taxon>
        <taxon>Pseudomonadota</taxon>
        <taxon>Betaproteobacteria</taxon>
        <taxon>Burkholderiales</taxon>
        <taxon>Burkholderiaceae</taxon>
        <taxon>Polynucleobacter</taxon>
    </lineage>
</organism>
<feature type="repeat" description="TPR" evidence="3">
    <location>
        <begin position="143"/>
        <end position="176"/>
    </location>
</feature>
<dbReference type="KEGG" id="pwu:A8O14_00740"/>
<evidence type="ECO:0000313" key="4">
    <source>
        <dbReference type="EMBL" id="ANI98754.1"/>
    </source>
</evidence>
<evidence type="ECO:0000256" key="3">
    <source>
        <dbReference type="PROSITE-ProRule" id="PRU00339"/>
    </source>
</evidence>
<dbReference type="InterPro" id="IPR002201">
    <property type="entry name" value="Glyco_trans_9"/>
</dbReference>
<dbReference type="InterPro" id="IPR051685">
    <property type="entry name" value="Ycf3/AcsC/BcsC/TPR_MFPF"/>
</dbReference>
<dbReference type="STRING" id="1743168.A8O14_00740"/>
<feature type="repeat" description="TPR" evidence="3">
    <location>
        <begin position="75"/>
        <end position="108"/>
    </location>
</feature>
<keyword evidence="1" id="KW-0677">Repeat</keyword>
<dbReference type="Proteomes" id="UP000078463">
    <property type="component" value="Chromosome"/>
</dbReference>
<dbReference type="SUPFAM" id="SSF48452">
    <property type="entry name" value="TPR-like"/>
    <property type="match status" value="1"/>
</dbReference>
<dbReference type="SMART" id="SM00028">
    <property type="entry name" value="TPR"/>
    <property type="match status" value="6"/>
</dbReference>
<evidence type="ECO:0000256" key="2">
    <source>
        <dbReference type="ARBA" id="ARBA00022803"/>
    </source>
</evidence>
<dbReference type="InterPro" id="IPR019734">
    <property type="entry name" value="TPR_rpt"/>
</dbReference>
<feature type="repeat" description="TPR" evidence="3">
    <location>
        <begin position="41"/>
        <end position="74"/>
    </location>
</feature>
<feature type="repeat" description="TPR" evidence="3">
    <location>
        <begin position="109"/>
        <end position="142"/>
    </location>
</feature>
<protein>
    <submittedName>
        <fullName evidence="4">Uncharacterized protein</fullName>
    </submittedName>
</protein>
<dbReference type="Gene3D" id="3.40.50.2000">
    <property type="entry name" value="Glycogen Phosphorylase B"/>
    <property type="match status" value="1"/>
</dbReference>
<evidence type="ECO:0000256" key="1">
    <source>
        <dbReference type="ARBA" id="ARBA00022737"/>
    </source>
</evidence>
<dbReference type="InterPro" id="IPR011990">
    <property type="entry name" value="TPR-like_helical_dom_sf"/>
</dbReference>
<name>A0A191UCL4_9BURK</name>
<dbReference type="SUPFAM" id="SSF53756">
    <property type="entry name" value="UDP-Glycosyltransferase/glycogen phosphorylase"/>
    <property type="match status" value="1"/>
</dbReference>
<dbReference type="PANTHER" id="PTHR44943:SF4">
    <property type="entry name" value="TPR REPEAT-CONTAINING PROTEIN MJ0798"/>
    <property type="match status" value="1"/>
</dbReference>
<accession>A0A191UCL4</accession>
<feature type="repeat" description="TPR" evidence="3">
    <location>
        <begin position="7"/>
        <end position="40"/>
    </location>
</feature>
<dbReference type="PROSITE" id="PS50005">
    <property type="entry name" value="TPR"/>
    <property type="match status" value="6"/>
</dbReference>
<dbReference type="Pfam" id="PF00515">
    <property type="entry name" value="TPR_1"/>
    <property type="match status" value="2"/>
</dbReference>
<gene>
    <name evidence="4" type="ORF">A8O14_00740</name>
</gene>
<dbReference type="PROSITE" id="PS50293">
    <property type="entry name" value="TPR_REGION"/>
    <property type="match status" value="3"/>
</dbReference>